<protein>
    <submittedName>
        <fullName evidence="2">Uncharacterized protein</fullName>
    </submittedName>
</protein>
<proteinExistence type="predicted"/>
<keyword evidence="3" id="KW-1185">Reference proteome</keyword>
<name>A0ABQ3ZIV8_9ACTN</name>
<evidence type="ECO:0000313" key="2">
    <source>
        <dbReference type="EMBL" id="GIE18482.1"/>
    </source>
</evidence>
<evidence type="ECO:0000256" key="1">
    <source>
        <dbReference type="SAM" id="MobiDB-lite"/>
    </source>
</evidence>
<dbReference type="EMBL" id="BOMN01000020">
    <property type="protein sequence ID" value="GIE18482.1"/>
    <property type="molecule type" value="Genomic_DNA"/>
</dbReference>
<feature type="region of interest" description="Disordered" evidence="1">
    <location>
        <begin position="1"/>
        <end position="79"/>
    </location>
</feature>
<feature type="compositionally biased region" description="Polar residues" evidence="1">
    <location>
        <begin position="26"/>
        <end position="35"/>
    </location>
</feature>
<feature type="compositionally biased region" description="Low complexity" evidence="1">
    <location>
        <begin position="36"/>
        <end position="45"/>
    </location>
</feature>
<feature type="compositionally biased region" description="Polar residues" evidence="1">
    <location>
        <begin position="63"/>
        <end position="79"/>
    </location>
</feature>
<organism evidence="2 3">
    <name type="scientific">Winogradskya humida</name>
    <dbReference type="NCBI Taxonomy" id="113566"/>
    <lineage>
        <taxon>Bacteria</taxon>
        <taxon>Bacillati</taxon>
        <taxon>Actinomycetota</taxon>
        <taxon>Actinomycetes</taxon>
        <taxon>Micromonosporales</taxon>
        <taxon>Micromonosporaceae</taxon>
        <taxon>Winogradskya</taxon>
    </lineage>
</organism>
<accession>A0ABQ3ZIV8</accession>
<dbReference type="Proteomes" id="UP000603200">
    <property type="component" value="Unassembled WGS sequence"/>
</dbReference>
<evidence type="ECO:0000313" key="3">
    <source>
        <dbReference type="Proteomes" id="UP000603200"/>
    </source>
</evidence>
<feature type="compositionally biased region" description="Low complexity" evidence="1">
    <location>
        <begin position="52"/>
        <end position="61"/>
    </location>
</feature>
<comment type="caution">
    <text evidence="2">The sequence shown here is derived from an EMBL/GenBank/DDBJ whole genome shotgun (WGS) entry which is preliminary data.</text>
</comment>
<reference evidence="2 3" key="1">
    <citation type="submission" date="2021-01" db="EMBL/GenBank/DDBJ databases">
        <title>Whole genome shotgun sequence of Actinoplanes humidus NBRC 14915.</title>
        <authorList>
            <person name="Komaki H."/>
            <person name="Tamura T."/>
        </authorList>
    </citation>
    <scope>NUCLEOTIDE SEQUENCE [LARGE SCALE GENOMIC DNA]</scope>
    <source>
        <strain evidence="2 3">NBRC 14915</strain>
    </source>
</reference>
<sequence>MVPAAESGGHQESDPVGQEGNPVGQADNSANRQSNGKPGQRPARQGQRRQGRGQQPGKPGASNPASQGPATRQARPVSQ</sequence>
<gene>
    <name evidence="2" type="ORF">Ahu01nite_015840</name>
</gene>